<dbReference type="GO" id="GO:0035515">
    <property type="term" value="F:oxidative RNA demethylase activity"/>
    <property type="evidence" value="ECO:0007669"/>
    <property type="project" value="TreeGrafter"/>
</dbReference>
<dbReference type="GO" id="GO:0005634">
    <property type="term" value="C:nucleus"/>
    <property type="evidence" value="ECO:0007669"/>
    <property type="project" value="TreeGrafter"/>
</dbReference>
<evidence type="ECO:0000256" key="3">
    <source>
        <dbReference type="ARBA" id="ARBA00023002"/>
    </source>
</evidence>
<sequence>MEKFKESFKLYKRKKPPPDYSNVIDFTKIDAEDRQVCSLILEKQSCDVLDGMIPFTSWKAYQHRKIPGFYFISNPFTPDGQRKWIKRCLNDFPLKPNITNLDVNYSDLIRERNVWSMHLDADSTDEEKQLLHKLRWSTLGYHHNWDTKKYTADRYTPFPDDLSCLSRCIAHGIGFPHFKAEAAIVNYYHLDSTLSGHTDHSEFDHISPLISISFGQTAVFLLGGLTKDIDPIALYLHSGDICIMSGECRLAYHAVPKILRTPTSELPYHEGDDDTVNGRKVEDTFEPFESYLQSSRINMNVRQVLCDGQEFPKDES</sequence>
<dbReference type="SUPFAM" id="SSF51197">
    <property type="entry name" value="Clavaminate synthase-like"/>
    <property type="match status" value="1"/>
</dbReference>
<feature type="domain" description="Fe2OG dioxygenase" evidence="6">
    <location>
        <begin position="179"/>
        <end position="305"/>
    </location>
</feature>
<dbReference type="AlphaFoldDB" id="R7U9X0"/>
<dbReference type="Pfam" id="PF13532">
    <property type="entry name" value="2OG-FeII_Oxy_2"/>
    <property type="match status" value="1"/>
</dbReference>
<keyword evidence="4 5" id="KW-0408">Iron</keyword>
<dbReference type="EMBL" id="KB303655">
    <property type="protein sequence ID" value="ELU02911.1"/>
    <property type="molecule type" value="Genomic_DNA"/>
</dbReference>
<keyword evidence="9" id="KW-1185">Reference proteome</keyword>
<evidence type="ECO:0000259" key="6">
    <source>
        <dbReference type="PROSITE" id="PS51471"/>
    </source>
</evidence>
<dbReference type="PANTHER" id="PTHR16557">
    <property type="entry name" value="ALKYLATED DNA REPAIR PROTEIN ALKB-RELATED"/>
    <property type="match status" value="1"/>
</dbReference>
<keyword evidence="3" id="KW-0560">Oxidoreductase</keyword>
<dbReference type="PROSITE" id="PS51471">
    <property type="entry name" value="FE2OG_OXY"/>
    <property type="match status" value="1"/>
</dbReference>
<evidence type="ECO:0000256" key="4">
    <source>
        <dbReference type="ARBA" id="ARBA00023004"/>
    </source>
</evidence>
<dbReference type="OrthoDB" id="6614653at2759"/>
<dbReference type="STRING" id="283909.R7U9X0"/>
<evidence type="ECO:0000313" key="7">
    <source>
        <dbReference type="EMBL" id="ELU02911.1"/>
    </source>
</evidence>
<dbReference type="InterPro" id="IPR005123">
    <property type="entry name" value="Oxoglu/Fe-dep_dioxygenase_dom"/>
</dbReference>
<dbReference type="FunCoup" id="R7U9X0">
    <property type="interactions" value="2321"/>
</dbReference>
<protein>
    <recommendedName>
        <fullName evidence="6">Fe2OG dioxygenase domain-containing protein</fullName>
    </recommendedName>
</protein>
<dbReference type="EMBL" id="AMQN01008653">
    <property type="status" value="NOT_ANNOTATED_CDS"/>
    <property type="molecule type" value="Genomic_DNA"/>
</dbReference>
<proteinExistence type="predicted"/>
<reference evidence="7 9" key="2">
    <citation type="journal article" date="2013" name="Nature">
        <title>Insights into bilaterian evolution from three spiralian genomes.</title>
        <authorList>
            <person name="Simakov O."/>
            <person name="Marletaz F."/>
            <person name="Cho S.J."/>
            <person name="Edsinger-Gonzales E."/>
            <person name="Havlak P."/>
            <person name="Hellsten U."/>
            <person name="Kuo D.H."/>
            <person name="Larsson T."/>
            <person name="Lv J."/>
            <person name="Arendt D."/>
            <person name="Savage R."/>
            <person name="Osoegawa K."/>
            <person name="de Jong P."/>
            <person name="Grimwood J."/>
            <person name="Chapman J.A."/>
            <person name="Shapiro H."/>
            <person name="Aerts A."/>
            <person name="Otillar R.P."/>
            <person name="Terry A.Y."/>
            <person name="Boore J.L."/>
            <person name="Grigoriev I.V."/>
            <person name="Lindberg D.R."/>
            <person name="Seaver E.C."/>
            <person name="Weisblat D.A."/>
            <person name="Putnam N.H."/>
            <person name="Rokhsar D.S."/>
        </authorList>
    </citation>
    <scope>NUCLEOTIDE SEQUENCE</scope>
    <source>
        <strain evidence="7 9">I ESC-2004</strain>
    </source>
</reference>
<dbReference type="GO" id="GO:0008198">
    <property type="term" value="F:ferrous iron binding"/>
    <property type="evidence" value="ECO:0007669"/>
    <property type="project" value="TreeGrafter"/>
</dbReference>
<dbReference type="GO" id="GO:0005737">
    <property type="term" value="C:cytoplasm"/>
    <property type="evidence" value="ECO:0007669"/>
    <property type="project" value="TreeGrafter"/>
</dbReference>
<dbReference type="InterPro" id="IPR037151">
    <property type="entry name" value="AlkB-like_sf"/>
</dbReference>
<comment type="cofactor">
    <cofactor evidence="5">
        <name>Fe(2+)</name>
        <dbReference type="ChEBI" id="CHEBI:29033"/>
    </cofactor>
    <text evidence="5">Binds 1 Fe(2+) ion per subunit.</text>
</comment>
<reference evidence="9" key="1">
    <citation type="submission" date="2012-12" db="EMBL/GenBank/DDBJ databases">
        <authorList>
            <person name="Hellsten U."/>
            <person name="Grimwood J."/>
            <person name="Chapman J.A."/>
            <person name="Shapiro H."/>
            <person name="Aerts A."/>
            <person name="Otillar R.P."/>
            <person name="Terry A.Y."/>
            <person name="Boore J.L."/>
            <person name="Simakov O."/>
            <person name="Marletaz F."/>
            <person name="Cho S.-J."/>
            <person name="Edsinger-Gonzales E."/>
            <person name="Havlak P."/>
            <person name="Kuo D.-H."/>
            <person name="Larsson T."/>
            <person name="Lv J."/>
            <person name="Arendt D."/>
            <person name="Savage R."/>
            <person name="Osoegawa K."/>
            <person name="de Jong P."/>
            <person name="Lindberg D.R."/>
            <person name="Seaver E.C."/>
            <person name="Weisblat D.A."/>
            <person name="Putnam N.H."/>
            <person name="Grigoriev I.V."/>
            <person name="Rokhsar D.S."/>
        </authorList>
    </citation>
    <scope>NUCLEOTIDE SEQUENCE</scope>
    <source>
        <strain evidence="9">I ESC-2004</strain>
    </source>
</reference>
<dbReference type="GO" id="GO:0035513">
    <property type="term" value="P:oxidative RNA demethylation"/>
    <property type="evidence" value="ECO:0007669"/>
    <property type="project" value="TreeGrafter"/>
</dbReference>
<dbReference type="HOGENOM" id="CLU_029471_2_1_1"/>
<keyword evidence="2" id="KW-0223">Dioxygenase</keyword>
<dbReference type="PANTHER" id="PTHR16557:SF2">
    <property type="entry name" value="NUCLEIC ACID DIOXYGENASE ALKBH1"/>
    <property type="match status" value="1"/>
</dbReference>
<dbReference type="Gene3D" id="2.60.120.590">
    <property type="entry name" value="Alpha-ketoglutarate-dependent dioxygenase AlkB-like"/>
    <property type="match status" value="1"/>
</dbReference>
<feature type="binding site" evidence="5">
    <location>
        <position position="197"/>
    </location>
    <ligand>
        <name>Fe cation</name>
        <dbReference type="ChEBI" id="CHEBI:24875"/>
        <note>catalytic</note>
    </ligand>
</feature>
<dbReference type="OMA" id="YKRRDPP"/>
<dbReference type="InterPro" id="IPR004574">
    <property type="entry name" value="Alkb"/>
</dbReference>
<dbReference type="GO" id="GO:0035516">
    <property type="term" value="F:broad specificity oxidative DNA demethylase activity"/>
    <property type="evidence" value="ECO:0007669"/>
    <property type="project" value="TreeGrafter"/>
</dbReference>
<evidence type="ECO:0000256" key="2">
    <source>
        <dbReference type="ARBA" id="ARBA00022964"/>
    </source>
</evidence>
<evidence type="ECO:0000313" key="9">
    <source>
        <dbReference type="Proteomes" id="UP000014760"/>
    </source>
</evidence>
<evidence type="ECO:0000256" key="5">
    <source>
        <dbReference type="PIRSR" id="PIRSR604574-2"/>
    </source>
</evidence>
<evidence type="ECO:0000256" key="1">
    <source>
        <dbReference type="ARBA" id="ARBA00022723"/>
    </source>
</evidence>
<feature type="binding site" evidence="5">
    <location>
        <position position="199"/>
    </location>
    <ligand>
        <name>Fe cation</name>
        <dbReference type="ChEBI" id="CHEBI:24875"/>
        <note>catalytic</note>
    </ligand>
</feature>
<accession>R7U9X0</accession>
<name>R7U9X0_CAPTE</name>
<dbReference type="EnsemblMetazoa" id="CapteT191192">
    <property type="protein sequence ID" value="CapteP191192"/>
    <property type="gene ID" value="CapteG191192"/>
</dbReference>
<organism evidence="7">
    <name type="scientific">Capitella teleta</name>
    <name type="common">Polychaete worm</name>
    <dbReference type="NCBI Taxonomy" id="283909"/>
    <lineage>
        <taxon>Eukaryota</taxon>
        <taxon>Metazoa</taxon>
        <taxon>Spiralia</taxon>
        <taxon>Lophotrochozoa</taxon>
        <taxon>Annelida</taxon>
        <taxon>Polychaeta</taxon>
        <taxon>Sedentaria</taxon>
        <taxon>Scolecida</taxon>
        <taxon>Capitellidae</taxon>
        <taxon>Capitella</taxon>
    </lineage>
</organism>
<dbReference type="InterPro" id="IPR027450">
    <property type="entry name" value="AlkB-like"/>
</dbReference>
<dbReference type="Proteomes" id="UP000014760">
    <property type="component" value="Unassembled WGS sequence"/>
</dbReference>
<gene>
    <name evidence="7" type="ORF">CAPTEDRAFT_191192</name>
</gene>
<keyword evidence="1 5" id="KW-0479">Metal-binding</keyword>
<reference evidence="8" key="3">
    <citation type="submission" date="2015-06" db="UniProtKB">
        <authorList>
            <consortium name="EnsemblMetazoa"/>
        </authorList>
    </citation>
    <scope>IDENTIFICATION</scope>
</reference>
<feature type="binding site" evidence="5">
    <location>
        <position position="253"/>
    </location>
    <ligand>
        <name>Fe cation</name>
        <dbReference type="ChEBI" id="CHEBI:24875"/>
        <note>catalytic</note>
    </ligand>
</feature>
<evidence type="ECO:0000313" key="8">
    <source>
        <dbReference type="EnsemblMetazoa" id="CapteP191192"/>
    </source>
</evidence>